<evidence type="ECO:0000256" key="4">
    <source>
        <dbReference type="ARBA" id="ARBA00022723"/>
    </source>
</evidence>
<evidence type="ECO:0000256" key="14">
    <source>
        <dbReference type="ARBA" id="ARBA00075285"/>
    </source>
</evidence>
<comment type="cofactor">
    <cofactor evidence="1">
        <name>Co(2+)</name>
        <dbReference type="ChEBI" id="CHEBI:48828"/>
    </cofactor>
</comment>
<dbReference type="CDD" id="cd03890">
    <property type="entry name" value="M20_pepD"/>
    <property type="match status" value="1"/>
</dbReference>
<evidence type="ECO:0000256" key="1">
    <source>
        <dbReference type="ARBA" id="ARBA00001941"/>
    </source>
</evidence>
<feature type="domain" description="Peptidase M20 dimerisation" evidence="18">
    <location>
        <begin position="220"/>
        <end position="303"/>
    </location>
</feature>
<keyword evidence="7" id="KW-0482">Metalloprotease</keyword>
<evidence type="ECO:0000256" key="16">
    <source>
        <dbReference type="ARBA" id="ARBA00077688"/>
    </source>
</evidence>
<evidence type="ECO:0000256" key="6">
    <source>
        <dbReference type="ARBA" id="ARBA00022833"/>
    </source>
</evidence>
<dbReference type="PIRSF" id="PIRSF016599">
    <property type="entry name" value="Xaa-His_dipept"/>
    <property type="match status" value="1"/>
</dbReference>
<evidence type="ECO:0000256" key="17">
    <source>
        <dbReference type="ARBA" id="ARBA00078074"/>
    </source>
</evidence>
<keyword evidence="4" id="KW-0479">Metal-binding</keyword>
<dbReference type="FunFam" id="3.40.630.10:FF:000018">
    <property type="entry name" value="Aminoacyl-histidine dipeptidase PepD"/>
    <property type="match status" value="1"/>
</dbReference>
<comment type="catalytic activity">
    <reaction evidence="9">
        <text>Hydrolysis of dipeptides, preferentially hydrophobic dipeptides including prolyl amino acids.</text>
        <dbReference type="EC" id="3.4.13.18"/>
    </reaction>
</comment>
<reference evidence="19 20" key="1">
    <citation type="submission" date="2008-08" db="EMBL/GenBank/DDBJ databases">
        <title>Draft genome sequence of Bacteroides plebeius (DSM 17135).</title>
        <authorList>
            <person name="Sudarsanam P."/>
            <person name="Ley R."/>
            <person name="Guruge J."/>
            <person name="Turnbaugh P.J."/>
            <person name="Mahowald M."/>
            <person name="Liep D."/>
            <person name="Gordon J."/>
        </authorList>
    </citation>
    <scope>NUCLEOTIDE SEQUENCE [LARGE SCALE GENOMIC DNA]</scope>
    <source>
        <strain evidence="20">DSM 17135 / JCM 12973 / M2</strain>
    </source>
</reference>
<evidence type="ECO:0000259" key="18">
    <source>
        <dbReference type="Pfam" id="PF07687"/>
    </source>
</evidence>
<evidence type="ECO:0000256" key="7">
    <source>
        <dbReference type="ARBA" id="ARBA00023049"/>
    </source>
</evidence>
<dbReference type="GO" id="GO:0006508">
    <property type="term" value="P:proteolysis"/>
    <property type="evidence" value="ECO:0007669"/>
    <property type="project" value="UniProtKB-KW"/>
</dbReference>
<evidence type="ECO:0000256" key="12">
    <source>
        <dbReference type="ARBA" id="ARBA00061423"/>
    </source>
</evidence>
<dbReference type="HOGENOM" id="CLU_028526_0_0_10"/>
<keyword evidence="8" id="KW-0170">Cobalt</keyword>
<dbReference type="PRINTS" id="PR00934">
    <property type="entry name" value="XHISDIPTASE"/>
</dbReference>
<evidence type="ECO:0000313" key="20">
    <source>
        <dbReference type="Proteomes" id="UP000003452"/>
    </source>
</evidence>
<accession>B5D1D1</accession>
<evidence type="ECO:0000313" key="19">
    <source>
        <dbReference type="EMBL" id="EDY94781.1"/>
    </source>
</evidence>
<keyword evidence="3" id="KW-0645">Protease</keyword>
<dbReference type="Gene3D" id="3.40.630.10">
    <property type="entry name" value="Zn peptidases"/>
    <property type="match status" value="2"/>
</dbReference>
<evidence type="ECO:0000256" key="11">
    <source>
        <dbReference type="ARBA" id="ARBA00044252"/>
    </source>
</evidence>
<name>B5D1D1_PHOPM</name>
<dbReference type="GO" id="GO:0046872">
    <property type="term" value="F:metal ion binding"/>
    <property type="evidence" value="ECO:0007669"/>
    <property type="project" value="UniProtKB-KW"/>
</dbReference>
<comment type="similarity">
    <text evidence="12">Belongs to the peptidase M20C family.</text>
</comment>
<evidence type="ECO:0000256" key="9">
    <source>
        <dbReference type="ARBA" id="ARBA00036421"/>
    </source>
</evidence>
<keyword evidence="5" id="KW-0378">Hydrolase</keyword>
<dbReference type="SUPFAM" id="SSF53187">
    <property type="entry name" value="Zn-dependent exopeptidases"/>
    <property type="match status" value="1"/>
</dbReference>
<evidence type="ECO:0000256" key="13">
    <source>
        <dbReference type="ARBA" id="ARBA00071271"/>
    </source>
</evidence>
<dbReference type="FunFam" id="3.40.630.10:FF:000015">
    <property type="entry name" value="Aminoacyl-histidine dipeptidase PepD"/>
    <property type="match status" value="1"/>
</dbReference>
<dbReference type="eggNOG" id="COG2195">
    <property type="taxonomic scope" value="Bacteria"/>
</dbReference>
<dbReference type="PANTHER" id="PTHR43501:SF1">
    <property type="entry name" value="CYTOSOL NON-SPECIFIC DIPEPTIDASE"/>
    <property type="match status" value="1"/>
</dbReference>
<dbReference type="InterPro" id="IPR002933">
    <property type="entry name" value="Peptidase_M20"/>
</dbReference>
<dbReference type="PANTHER" id="PTHR43501">
    <property type="entry name" value="CYTOSOL NON-SPECIFIC DIPEPTIDASE"/>
    <property type="match status" value="1"/>
</dbReference>
<evidence type="ECO:0000256" key="2">
    <source>
        <dbReference type="ARBA" id="ARBA00001947"/>
    </source>
</evidence>
<gene>
    <name evidence="19" type="primary">pepD</name>
    <name evidence="19" type="ORF">BACPLE_03193</name>
</gene>
<comment type="cofactor">
    <cofactor evidence="2">
        <name>Zn(2+)</name>
        <dbReference type="ChEBI" id="CHEBI:29105"/>
    </cofactor>
</comment>
<dbReference type="NCBIfam" id="TIGR01893">
    <property type="entry name" value="aa-his-dipept"/>
    <property type="match status" value="1"/>
</dbReference>
<protein>
    <recommendedName>
        <fullName evidence="13">Cytosol non-specific dipeptidase</fullName>
        <ecNumber evidence="10">3.4.13.18</ecNumber>
    </recommendedName>
    <alternativeName>
        <fullName evidence="16">Aminoacyl-histidine dipeptidase</fullName>
    </alternativeName>
    <alternativeName>
        <fullName evidence="15">Beta-alanyl-histidine dipeptidase</fullName>
    </alternativeName>
    <alternativeName>
        <fullName evidence="14">Carnosinase</fullName>
    </alternativeName>
    <alternativeName>
        <fullName evidence="11">Peptidase D</fullName>
    </alternativeName>
    <alternativeName>
        <fullName evidence="17">Xaa-His dipeptidase</fullName>
    </alternativeName>
</protein>
<dbReference type="Pfam" id="PF01546">
    <property type="entry name" value="Peptidase_M20"/>
    <property type="match status" value="1"/>
</dbReference>
<keyword evidence="6" id="KW-0862">Zinc</keyword>
<dbReference type="GO" id="GO:0005829">
    <property type="term" value="C:cytosol"/>
    <property type="evidence" value="ECO:0007669"/>
    <property type="project" value="TreeGrafter"/>
</dbReference>
<dbReference type="AlphaFoldDB" id="B5D1D1"/>
<dbReference type="EMBL" id="ABQC02000023">
    <property type="protein sequence ID" value="EDY94781.1"/>
    <property type="molecule type" value="Genomic_DNA"/>
</dbReference>
<organism evidence="19 20">
    <name type="scientific">Phocaeicola plebeius (strain DSM 17135 / JCM 12973 / CCUG 54634 / M2)</name>
    <name type="common">Bacteroides plebeius</name>
    <dbReference type="NCBI Taxonomy" id="484018"/>
    <lineage>
        <taxon>Bacteria</taxon>
        <taxon>Pseudomonadati</taxon>
        <taxon>Bacteroidota</taxon>
        <taxon>Bacteroidia</taxon>
        <taxon>Bacteroidales</taxon>
        <taxon>Bacteroidaceae</taxon>
        <taxon>Phocaeicola</taxon>
    </lineage>
</organism>
<dbReference type="Pfam" id="PF07687">
    <property type="entry name" value="M20_dimer"/>
    <property type="match status" value="1"/>
</dbReference>
<reference evidence="19 20" key="2">
    <citation type="submission" date="2008-08" db="EMBL/GenBank/DDBJ databases">
        <authorList>
            <person name="Fulton L."/>
            <person name="Clifton S."/>
            <person name="Fulton B."/>
            <person name="Xu J."/>
            <person name="Minx P."/>
            <person name="Pepin K.H."/>
            <person name="Johnson M."/>
            <person name="Thiruvilangam P."/>
            <person name="Bhonagiri V."/>
            <person name="Nash W.E."/>
            <person name="Mardis E.R."/>
            <person name="Wilson R.K."/>
        </authorList>
    </citation>
    <scope>NUCLEOTIDE SEQUENCE [LARGE SCALE GENOMIC DNA]</scope>
    <source>
        <strain evidence="20">DSM 17135 / JCM 12973 / M2</strain>
    </source>
</reference>
<dbReference type="EC" id="3.4.13.18" evidence="10"/>
<evidence type="ECO:0000256" key="8">
    <source>
        <dbReference type="ARBA" id="ARBA00023285"/>
    </source>
</evidence>
<evidence type="ECO:0000256" key="5">
    <source>
        <dbReference type="ARBA" id="ARBA00022801"/>
    </source>
</evidence>
<dbReference type="Proteomes" id="UP000003452">
    <property type="component" value="Unassembled WGS sequence"/>
</dbReference>
<proteinExistence type="inferred from homology"/>
<evidence type="ECO:0000256" key="10">
    <source>
        <dbReference type="ARBA" id="ARBA00038976"/>
    </source>
</evidence>
<sequence>MKLLFRNKIKKYNMNEILSLAPQNVWKHFYSLTQIPRPSGHLEKIQAFLLEFGKQVGVESFQDEAGNIIYRKPATPGMEDRKSVILQAHMDMVPQKDKHTQHDFEKDPIPVYVDGEWVKAKGTTLGSDNGMGVAAIMAIMEDKTLKHGPLTALITADEETGMYGAFGLKQGTVEGEILLNLDSEEEGELYIGCAGGEDLTATLEYKEEETDPEDVALKVTLKGLRGGHSGIQIGWGHANANKLMARFMNQVIAYDEACLVSWEGGNMRNAIPRECEVVITVPASEVEDVLAFVGECEQVWRDEFATIEDNISFTAERVDLPKMMVPEEIRDNLVDAIYACPNGVERFIPTIPDTVETSSNLAIVEIGNGKAAIKVLTRSSRESMKDYRNTAIESCFSMAGMHVERSGSYSGWEPDVNSPILHAMKESYKAQFGETPEVKVIHAGLECGIIGAVVPGLDMISFGPTLQCPHTPEERCHVPSVKKFYDFLLATLENTPKK</sequence>
<dbReference type="InterPro" id="IPR011650">
    <property type="entry name" value="Peptidase_M20_dimer"/>
</dbReference>
<dbReference type="InterPro" id="IPR001160">
    <property type="entry name" value="Peptidase_M20C"/>
</dbReference>
<comment type="caution">
    <text evidence="19">The sequence shown here is derived from an EMBL/GenBank/DDBJ whole genome shotgun (WGS) entry which is preliminary data.</text>
</comment>
<evidence type="ECO:0000256" key="3">
    <source>
        <dbReference type="ARBA" id="ARBA00022670"/>
    </source>
</evidence>
<dbReference type="GO" id="GO:0070573">
    <property type="term" value="F:metallodipeptidase activity"/>
    <property type="evidence" value="ECO:0007669"/>
    <property type="project" value="TreeGrafter"/>
</dbReference>
<evidence type="ECO:0000256" key="15">
    <source>
        <dbReference type="ARBA" id="ARBA00076004"/>
    </source>
</evidence>